<organism evidence="1 2">
    <name type="scientific">Lasius platythorax</name>
    <dbReference type="NCBI Taxonomy" id="488582"/>
    <lineage>
        <taxon>Eukaryota</taxon>
        <taxon>Metazoa</taxon>
        <taxon>Ecdysozoa</taxon>
        <taxon>Arthropoda</taxon>
        <taxon>Hexapoda</taxon>
        <taxon>Insecta</taxon>
        <taxon>Pterygota</taxon>
        <taxon>Neoptera</taxon>
        <taxon>Endopterygota</taxon>
        <taxon>Hymenoptera</taxon>
        <taxon>Apocrita</taxon>
        <taxon>Aculeata</taxon>
        <taxon>Formicoidea</taxon>
        <taxon>Formicidae</taxon>
        <taxon>Formicinae</taxon>
        <taxon>Lasius</taxon>
        <taxon>Lasius</taxon>
    </lineage>
</organism>
<keyword evidence="2" id="KW-1185">Reference proteome</keyword>
<reference evidence="1 2" key="1">
    <citation type="submission" date="2024-04" db="EMBL/GenBank/DDBJ databases">
        <authorList>
            <consortium name="Molecular Ecology Group"/>
        </authorList>
    </citation>
    <scope>NUCLEOTIDE SEQUENCE [LARGE SCALE GENOMIC DNA]</scope>
</reference>
<sequence length="74" mass="8446">MASLEQKIRKIRKVKNCLPSVPMKCEFRVRIGGGGALKAARKLDLSARSDGAISCWKQRTERRSTTIFQRQRRA</sequence>
<evidence type="ECO:0000313" key="2">
    <source>
        <dbReference type="Proteomes" id="UP001497644"/>
    </source>
</evidence>
<evidence type="ECO:0000313" key="1">
    <source>
        <dbReference type="EMBL" id="CAL1674113.1"/>
    </source>
</evidence>
<gene>
    <name evidence="1" type="ORF">LPLAT_LOCUS867</name>
</gene>
<accession>A0AAV2N4G4</accession>
<dbReference type="Proteomes" id="UP001497644">
    <property type="component" value="Chromosome 1"/>
</dbReference>
<dbReference type="EMBL" id="OZ034824">
    <property type="protein sequence ID" value="CAL1674113.1"/>
    <property type="molecule type" value="Genomic_DNA"/>
</dbReference>
<dbReference type="AlphaFoldDB" id="A0AAV2N4G4"/>
<protein>
    <submittedName>
        <fullName evidence="1">Uncharacterized protein</fullName>
    </submittedName>
</protein>
<proteinExistence type="predicted"/>
<name>A0AAV2N4G4_9HYME</name>